<sequence>MQSFPQPNYGKYILYIYIYIYVPPFTKVLNIFIMHLLLRKGN</sequence>
<reference evidence="2" key="1">
    <citation type="submission" date="2014-11" db="EMBL/GenBank/DDBJ databases">
        <authorList>
            <person name="Amaro Gonzalez C."/>
        </authorList>
    </citation>
    <scope>NUCLEOTIDE SEQUENCE</scope>
</reference>
<organism evidence="2">
    <name type="scientific">Anguilla anguilla</name>
    <name type="common">European freshwater eel</name>
    <name type="synonym">Muraena anguilla</name>
    <dbReference type="NCBI Taxonomy" id="7936"/>
    <lineage>
        <taxon>Eukaryota</taxon>
        <taxon>Metazoa</taxon>
        <taxon>Chordata</taxon>
        <taxon>Craniata</taxon>
        <taxon>Vertebrata</taxon>
        <taxon>Euteleostomi</taxon>
        <taxon>Actinopterygii</taxon>
        <taxon>Neopterygii</taxon>
        <taxon>Teleostei</taxon>
        <taxon>Anguilliformes</taxon>
        <taxon>Anguillidae</taxon>
        <taxon>Anguilla</taxon>
    </lineage>
</organism>
<accession>A0A0E9WDT3</accession>
<evidence type="ECO:0000313" key="2">
    <source>
        <dbReference type="EMBL" id="JAH88502.1"/>
    </source>
</evidence>
<dbReference type="AlphaFoldDB" id="A0A0E9WDT3"/>
<name>A0A0E9WDT3_ANGAN</name>
<evidence type="ECO:0000256" key="1">
    <source>
        <dbReference type="SAM" id="Phobius"/>
    </source>
</evidence>
<feature type="transmembrane region" description="Helical" evidence="1">
    <location>
        <begin position="12"/>
        <end position="38"/>
    </location>
</feature>
<keyword evidence="1" id="KW-0812">Transmembrane</keyword>
<dbReference type="EMBL" id="GBXM01020075">
    <property type="protein sequence ID" value="JAH88502.1"/>
    <property type="molecule type" value="Transcribed_RNA"/>
</dbReference>
<reference evidence="2" key="2">
    <citation type="journal article" date="2015" name="Fish Shellfish Immunol.">
        <title>Early steps in the European eel (Anguilla anguilla)-Vibrio vulnificus interaction in the gills: Role of the RtxA13 toxin.</title>
        <authorList>
            <person name="Callol A."/>
            <person name="Pajuelo D."/>
            <person name="Ebbesson L."/>
            <person name="Teles M."/>
            <person name="MacKenzie S."/>
            <person name="Amaro C."/>
        </authorList>
    </citation>
    <scope>NUCLEOTIDE SEQUENCE</scope>
</reference>
<keyword evidence="1" id="KW-1133">Transmembrane helix</keyword>
<keyword evidence="1" id="KW-0472">Membrane</keyword>
<proteinExistence type="predicted"/>
<protein>
    <submittedName>
        <fullName evidence="2">Uncharacterized protein</fullName>
    </submittedName>
</protein>